<comment type="caution">
    <text evidence="3">The sequence shown here is derived from an EMBL/GenBank/DDBJ whole genome shotgun (WGS) entry which is preliminary data.</text>
</comment>
<feature type="region of interest" description="Disordered" evidence="1">
    <location>
        <begin position="714"/>
        <end position="736"/>
    </location>
</feature>
<organism evidence="3 4">
    <name type="scientific">Monilinia fructicola</name>
    <name type="common">Brown rot fungus</name>
    <name type="synonym">Ciboria fructicola</name>
    <dbReference type="NCBI Taxonomy" id="38448"/>
    <lineage>
        <taxon>Eukaryota</taxon>
        <taxon>Fungi</taxon>
        <taxon>Dikarya</taxon>
        <taxon>Ascomycota</taxon>
        <taxon>Pezizomycotina</taxon>
        <taxon>Leotiomycetes</taxon>
        <taxon>Helotiales</taxon>
        <taxon>Sclerotiniaceae</taxon>
        <taxon>Monilinia</taxon>
    </lineage>
</organism>
<sequence length="952" mass="108357">METLAIHGQTVPARTSEYDSGGSRNMIGAAMLNASEGIYARSVDCKTRFEHSIQILKELNPSEAHNYGYDRDSSLFAIQDIFAHFKAWGNSIAAFQDAMVRTSLEFRLKEASEIQRRVLKILGNLQVSLHEATLIITGEEPNEWWPIDEFSDSENKGIDVDSEQTSELQELFKAMKDANVNLMKLSMVIRNSPNRDDYLKAATRYRFDPNYDIGHVREKHGSAEGITDWLIVRLGKAITRRRQYLKYREDHHGKLTRDWDEAAAFQNEDRTIALTKATTFVENTTVDRRDGSELDGSFGSQTSYEDTVVGETAERLNVPSHPKMAFEDVPFEFGSPFRCPYCFTEQVVKNRSAWKKHVFRDLRPYVCTFKECDMRMFRSRNEWFAHELQNHRREWVCQQCHNAPFSSSSSYKKHLRSMHHVELEGSQLKALILQSEEPIDKVSATGCRLCDEWKTNIEDTKHDSKREFLNKGQQSQPYGTRGQFRRHLGRHMEQLALFALPINEDIMEDDSLSNEEDHEESSISNINHEHIGNEHPGQTITHDSLPGFDKAHRSDDGTTESQSSAYNRLDPDVSIGRSGNLESRSAKAIYAHGEEERIPISLFGTTSAQPSQDLDQEMQKVDDGNAETRSKPDNSDEHISFLAKEKDRFPLELEPFGIEKAIRQDLGSFSNNDRHPSAPKTLAELSGYSMLSGNANYMAATLNDDAIESVKPSFTNRPQTVTSPKDDIPKSPVGTSPSIIQEEKMTQDFKDAEGKSPLYVQGEELERPVAKTKVAKDERIEEAQTSLASEVSKERKDAQDFAEVMEAVKGALDVSQDVAPAVERINKDVDEIYAMHSQSRENISENPSPIHEDEAPLDDTQLIKVPPDARWTKIDRRLVNPEALETGKERFEVRDDFVLVLRVLTKKEVLAYADETQKIRIARGGERNYEAASGDDEDRGRHRDRDRYKDHQ</sequence>
<dbReference type="AlphaFoldDB" id="A0A5M9JSS7"/>
<evidence type="ECO:0000259" key="2">
    <source>
        <dbReference type="SMART" id="SM00355"/>
    </source>
</evidence>
<feature type="region of interest" description="Disordered" evidence="1">
    <location>
        <begin position="528"/>
        <end position="580"/>
    </location>
</feature>
<feature type="compositionally biased region" description="Polar residues" evidence="1">
    <location>
        <begin position="714"/>
        <end position="723"/>
    </location>
</feature>
<dbReference type="VEuPathDB" id="FungiDB:MFRU_003g02490"/>
<evidence type="ECO:0000313" key="4">
    <source>
        <dbReference type="Proteomes" id="UP000322873"/>
    </source>
</evidence>
<dbReference type="PANTHER" id="PTHR35391">
    <property type="entry name" value="C2H2-TYPE DOMAIN-CONTAINING PROTEIN-RELATED"/>
    <property type="match status" value="1"/>
</dbReference>
<feature type="domain" description="C2H2-type" evidence="2">
    <location>
        <begin position="395"/>
        <end position="419"/>
    </location>
</feature>
<feature type="compositionally biased region" description="Basic and acidic residues" evidence="1">
    <location>
        <begin position="938"/>
        <end position="952"/>
    </location>
</feature>
<reference evidence="3 4" key="1">
    <citation type="submission" date="2019-06" db="EMBL/GenBank/DDBJ databases">
        <title>Genome Sequence of the Brown Rot Fungal Pathogen Monilinia fructicola.</title>
        <authorList>
            <person name="De Miccolis Angelini R.M."/>
            <person name="Landi L."/>
            <person name="Abate D."/>
            <person name="Pollastro S."/>
            <person name="Romanazzi G."/>
            <person name="Faretra F."/>
        </authorList>
    </citation>
    <scope>NUCLEOTIDE SEQUENCE [LARGE SCALE GENOMIC DNA]</scope>
    <source>
        <strain evidence="3 4">Mfrc123</strain>
    </source>
</reference>
<feature type="region of interest" description="Disordered" evidence="1">
    <location>
        <begin position="606"/>
        <end position="637"/>
    </location>
</feature>
<dbReference type="Pfam" id="PF26082">
    <property type="entry name" value="zf-C2H2_AcuF"/>
    <property type="match status" value="1"/>
</dbReference>
<evidence type="ECO:0000313" key="3">
    <source>
        <dbReference type="EMBL" id="KAA8572558.1"/>
    </source>
</evidence>
<dbReference type="PANTHER" id="PTHR35391:SF7">
    <property type="entry name" value="C2H2-TYPE DOMAIN-CONTAINING PROTEIN"/>
    <property type="match status" value="1"/>
</dbReference>
<accession>A0A5M9JSS7</accession>
<protein>
    <recommendedName>
        <fullName evidence="2">C2H2-type domain-containing protein</fullName>
    </recommendedName>
</protein>
<evidence type="ECO:0000256" key="1">
    <source>
        <dbReference type="SAM" id="MobiDB-lite"/>
    </source>
</evidence>
<gene>
    <name evidence="3" type="ORF">EYC84_003163</name>
</gene>
<keyword evidence="4" id="KW-1185">Reference proteome</keyword>
<feature type="compositionally biased region" description="Basic and acidic residues" evidence="1">
    <location>
        <begin position="617"/>
        <end position="637"/>
    </location>
</feature>
<dbReference type="Proteomes" id="UP000322873">
    <property type="component" value="Unassembled WGS sequence"/>
</dbReference>
<dbReference type="InterPro" id="IPR058348">
    <property type="entry name" value="DUF8035"/>
</dbReference>
<proteinExistence type="predicted"/>
<feature type="region of interest" description="Disordered" evidence="1">
    <location>
        <begin position="923"/>
        <end position="952"/>
    </location>
</feature>
<name>A0A5M9JSS7_MONFR</name>
<dbReference type="Pfam" id="PF26118">
    <property type="entry name" value="DUF8035"/>
    <property type="match status" value="1"/>
</dbReference>
<dbReference type="SMART" id="SM00355">
    <property type="entry name" value="ZnF_C2H2"/>
    <property type="match status" value="2"/>
</dbReference>
<dbReference type="InterPro" id="IPR013087">
    <property type="entry name" value="Znf_C2H2_type"/>
</dbReference>
<dbReference type="InterPro" id="IPR058925">
    <property type="entry name" value="zf-C2H2_AcuF"/>
</dbReference>
<dbReference type="EMBL" id="VICG01000004">
    <property type="protein sequence ID" value="KAA8572558.1"/>
    <property type="molecule type" value="Genomic_DNA"/>
</dbReference>
<feature type="domain" description="C2H2-type" evidence="2">
    <location>
        <begin position="365"/>
        <end position="391"/>
    </location>
</feature>